<dbReference type="PIRSF" id="PIRSF004810">
    <property type="entry name" value="ChrA"/>
    <property type="match status" value="1"/>
</dbReference>
<evidence type="ECO:0000313" key="9">
    <source>
        <dbReference type="Proteomes" id="UP000265742"/>
    </source>
</evidence>
<evidence type="ECO:0000256" key="5">
    <source>
        <dbReference type="ARBA" id="ARBA00022989"/>
    </source>
</evidence>
<feature type="transmembrane region" description="Helical" evidence="7">
    <location>
        <begin position="372"/>
        <end position="405"/>
    </location>
</feature>
<feature type="transmembrane region" description="Helical" evidence="7">
    <location>
        <begin position="155"/>
        <end position="187"/>
    </location>
</feature>
<dbReference type="InterPro" id="IPR014047">
    <property type="entry name" value="Chr_Tranpt_l_chain"/>
</dbReference>
<feature type="transmembrane region" description="Helical" evidence="7">
    <location>
        <begin position="207"/>
        <end position="228"/>
    </location>
</feature>
<keyword evidence="6 7" id="KW-0472">Membrane</keyword>
<feature type="transmembrane region" description="Helical" evidence="7">
    <location>
        <begin position="20"/>
        <end position="42"/>
    </location>
</feature>
<protein>
    <submittedName>
        <fullName evidence="8">Chromate efflux transporter</fullName>
    </submittedName>
</protein>
<dbReference type="PANTHER" id="PTHR33567">
    <property type="entry name" value="CHROMATE ION TRANSPORTER (EUROFUNG)"/>
    <property type="match status" value="1"/>
</dbReference>
<evidence type="ECO:0000256" key="1">
    <source>
        <dbReference type="ARBA" id="ARBA00004651"/>
    </source>
</evidence>
<dbReference type="AlphaFoldDB" id="A0A3A1UAV6"/>
<feature type="transmembrane region" description="Helical" evidence="7">
    <location>
        <begin position="87"/>
        <end position="111"/>
    </location>
</feature>
<accession>A0A3A1UAV6</accession>
<feature type="transmembrane region" description="Helical" evidence="7">
    <location>
        <begin position="123"/>
        <end position="143"/>
    </location>
</feature>
<proteinExistence type="inferred from homology"/>
<dbReference type="NCBIfam" id="TIGR00937">
    <property type="entry name" value="2A51"/>
    <property type="match status" value="1"/>
</dbReference>
<sequence>MDVTAESQPVARHPGRPLSVLLVFLRLGLTSFGGPVAHIGYFHTEFVQRRRWLGERAYADVVALAQFLPGPASSQVGMAIGLQRAGFLGLLAAWAAFTLPSAVLLVAVALVLSRFAGLADGGWVRGLQAAAVGVVALAVLTTAKSLAPDRRRAAIAAAATVAALLVPTGALQIAVIAAAGLAVLLALRGEAPVPDPGDGFTVHVPRAVSIACLAAYGVLLAGLPLAVAATQNGGLRLFGAFYRAGALVFGGGHVVLPLLEPLTVDAGLVDRADFLAGYGAAQAVPGPLFTFSAFLGAVSSGTPTGWTGAAVALVGIFLPGALVLVGALPFWVALRRLPRVRHAIDGVNAGVVGLLAAALYDPVFTSGITSPLSLAIAVAAFVALGRLGAPPWAVVVGAALLGAVLL</sequence>
<keyword evidence="4 7" id="KW-0812">Transmembrane</keyword>
<dbReference type="InterPro" id="IPR003370">
    <property type="entry name" value="Chromate_transpt"/>
</dbReference>
<comment type="similarity">
    <text evidence="2">Belongs to the chromate ion transporter (CHR) (TC 2.A.51) family.</text>
</comment>
<evidence type="ECO:0000313" key="8">
    <source>
        <dbReference type="EMBL" id="RIX30466.1"/>
    </source>
</evidence>
<evidence type="ECO:0000256" key="2">
    <source>
        <dbReference type="ARBA" id="ARBA00005262"/>
    </source>
</evidence>
<dbReference type="Proteomes" id="UP000265742">
    <property type="component" value="Unassembled WGS sequence"/>
</dbReference>
<evidence type="ECO:0000256" key="6">
    <source>
        <dbReference type="ARBA" id="ARBA00023136"/>
    </source>
</evidence>
<dbReference type="Pfam" id="PF02417">
    <property type="entry name" value="Chromate_transp"/>
    <property type="match status" value="2"/>
</dbReference>
<keyword evidence="9" id="KW-1185">Reference proteome</keyword>
<feature type="transmembrane region" description="Helical" evidence="7">
    <location>
        <begin position="309"/>
        <end position="331"/>
    </location>
</feature>
<comment type="subcellular location">
    <subcellularLocation>
        <location evidence="1">Cell membrane</location>
        <topology evidence="1">Multi-pass membrane protein</topology>
    </subcellularLocation>
</comment>
<dbReference type="RefSeq" id="WP_119480827.1">
    <property type="nucleotide sequence ID" value="NZ_QXTG01000001.1"/>
</dbReference>
<gene>
    <name evidence="8" type="primary">chrA</name>
    <name evidence="8" type="ORF">D1781_03290</name>
</gene>
<dbReference type="PANTHER" id="PTHR33567:SF3">
    <property type="entry name" value="CHROMATE ION TRANSPORTER (EUROFUNG)"/>
    <property type="match status" value="1"/>
</dbReference>
<comment type="caution">
    <text evidence="8">The sequence shown here is derived from an EMBL/GenBank/DDBJ whole genome shotgun (WGS) entry which is preliminary data.</text>
</comment>
<dbReference type="EMBL" id="QXTG01000001">
    <property type="protein sequence ID" value="RIX30466.1"/>
    <property type="molecule type" value="Genomic_DNA"/>
</dbReference>
<dbReference type="GO" id="GO:0005886">
    <property type="term" value="C:plasma membrane"/>
    <property type="evidence" value="ECO:0007669"/>
    <property type="project" value="UniProtKB-SubCell"/>
</dbReference>
<dbReference type="OrthoDB" id="8969999at2"/>
<feature type="transmembrane region" description="Helical" evidence="7">
    <location>
        <begin position="343"/>
        <end position="360"/>
    </location>
</feature>
<dbReference type="GO" id="GO:0015109">
    <property type="term" value="F:chromate transmembrane transporter activity"/>
    <property type="evidence" value="ECO:0007669"/>
    <property type="project" value="InterPro"/>
</dbReference>
<name>A0A3A1UAV6_9MICO</name>
<keyword evidence="5 7" id="KW-1133">Transmembrane helix</keyword>
<reference evidence="9" key="1">
    <citation type="submission" date="2018-09" db="EMBL/GenBank/DDBJ databases">
        <authorList>
            <person name="Kim I."/>
        </authorList>
    </citation>
    <scope>NUCLEOTIDE SEQUENCE [LARGE SCALE GENOMIC DNA]</scope>
    <source>
        <strain evidence="9">DD4a</strain>
    </source>
</reference>
<evidence type="ECO:0000256" key="3">
    <source>
        <dbReference type="ARBA" id="ARBA00022475"/>
    </source>
</evidence>
<keyword evidence="3" id="KW-1003">Cell membrane</keyword>
<evidence type="ECO:0000256" key="4">
    <source>
        <dbReference type="ARBA" id="ARBA00022692"/>
    </source>
</evidence>
<evidence type="ECO:0000256" key="7">
    <source>
        <dbReference type="SAM" id="Phobius"/>
    </source>
</evidence>
<organism evidence="8 9">
    <name type="scientific">Amnibacterium setariae</name>
    <dbReference type="NCBI Taxonomy" id="2306585"/>
    <lineage>
        <taxon>Bacteria</taxon>
        <taxon>Bacillati</taxon>
        <taxon>Actinomycetota</taxon>
        <taxon>Actinomycetes</taxon>
        <taxon>Micrococcales</taxon>
        <taxon>Microbacteriaceae</taxon>
        <taxon>Amnibacterium</taxon>
    </lineage>
</organism>